<protein>
    <submittedName>
        <fullName evidence="2">NAD(P)H-binding protein</fullName>
    </submittedName>
</protein>
<name>A0A7H9EIP4_9LACO</name>
<sequence>MTKVLILGDTNPITAGLRDSILVNTTDDVVIYDHLVAAKVQVSAPERETLIDGRLTDEAKLVEAMAGVDVVYLNKMLQLNEVRTVIAAMKVAHVNRLIATTVVGIYGETGGDFGVWNIKQLGAPAIGRLRRCADAVERSGLDYTILRYTWLYEESDNDKFVMVPQNQKFMLAQLSREGLIKGIMEVLTDTSGTYIKANYGIGEPGTIQEKPFFYMDDEDTEE</sequence>
<evidence type="ECO:0000259" key="1">
    <source>
        <dbReference type="Pfam" id="PF13460"/>
    </source>
</evidence>
<dbReference type="Pfam" id="PF13460">
    <property type="entry name" value="NAD_binding_10"/>
    <property type="match status" value="1"/>
</dbReference>
<organism evidence="2 3">
    <name type="scientific">Ligilactobacillus saerimneri</name>
    <dbReference type="NCBI Taxonomy" id="228229"/>
    <lineage>
        <taxon>Bacteria</taxon>
        <taxon>Bacillati</taxon>
        <taxon>Bacillota</taxon>
        <taxon>Bacilli</taxon>
        <taxon>Lactobacillales</taxon>
        <taxon>Lactobacillaceae</taxon>
        <taxon>Ligilactobacillus</taxon>
    </lineage>
</organism>
<evidence type="ECO:0000313" key="3">
    <source>
        <dbReference type="Proteomes" id="UP000510886"/>
    </source>
</evidence>
<proteinExistence type="predicted"/>
<dbReference type="Proteomes" id="UP000510886">
    <property type="component" value="Chromosome"/>
</dbReference>
<dbReference type="EMBL" id="CP047418">
    <property type="protein sequence ID" value="QLL77197.1"/>
    <property type="molecule type" value="Genomic_DNA"/>
</dbReference>
<dbReference type="RefSeq" id="WP_180849025.1">
    <property type="nucleotide sequence ID" value="NZ_CP047418.1"/>
</dbReference>
<gene>
    <name evidence="2" type="ORF">GTO87_00240</name>
</gene>
<evidence type="ECO:0000313" key="2">
    <source>
        <dbReference type="EMBL" id="QLL77197.1"/>
    </source>
</evidence>
<dbReference type="SUPFAM" id="SSF51735">
    <property type="entry name" value="NAD(P)-binding Rossmann-fold domains"/>
    <property type="match status" value="1"/>
</dbReference>
<dbReference type="AlphaFoldDB" id="A0A7H9EIP4"/>
<dbReference type="KEGG" id="lsw:GTO87_00240"/>
<dbReference type="Gene3D" id="3.40.50.720">
    <property type="entry name" value="NAD(P)-binding Rossmann-like Domain"/>
    <property type="match status" value="1"/>
</dbReference>
<dbReference type="InterPro" id="IPR036291">
    <property type="entry name" value="NAD(P)-bd_dom_sf"/>
</dbReference>
<feature type="domain" description="NAD(P)-binding" evidence="1">
    <location>
        <begin position="38"/>
        <end position="189"/>
    </location>
</feature>
<dbReference type="InterPro" id="IPR016040">
    <property type="entry name" value="NAD(P)-bd_dom"/>
</dbReference>
<accession>A0A7H9EIP4</accession>
<reference evidence="2 3" key="1">
    <citation type="submission" date="2020-01" db="EMBL/GenBank/DDBJ databases">
        <title>Complete and circular genome sequences of six lactobacillus isolates from horses.</title>
        <authorList>
            <person name="Hassan H.M."/>
        </authorList>
    </citation>
    <scope>NUCLEOTIDE SEQUENCE [LARGE SCALE GENOMIC DNA]</scope>
    <source>
        <strain evidence="2 3">1A</strain>
    </source>
</reference>